<accession>X0TMA5</accession>
<gene>
    <name evidence="1" type="ORF">S01H1_23952</name>
</gene>
<dbReference type="EMBL" id="BARS01014029">
    <property type="protein sequence ID" value="GAF89267.1"/>
    <property type="molecule type" value="Genomic_DNA"/>
</dbReference>
<sequence>MPSTQLEEKERIENLEAMADVFNAYVVDPVFFVHHALGHYTWSKQREILRAVRDHKFTAVRAC</sequence>
<evidence type="ECO:0000313" key="1">
    <source>
        <dbReference type="EMBL" id="GAF89267.1"/>
    </source>
</evidence>
<dbReference type="AlphaFoldDB" id="X0TMA5"/>
<feature type="non-terminal residue" evidence="1">
    <location>
        <position position="63"/>
    </location>
</feature>
<protein>
    <submittedName>
        <fullName evidence="1">Uncharacterized protein</fullName>
    </submittedName>
</protein>
<name>X0TMA5_9ZZZZ</name>
<organism evidence="1">
    <name type="scientific">marine sediment metagenome</name>
    <dbReference type="NCBI Taxonomy" id="412755"/>
    <lineage>
        <taxon>unclassified sequences</taxon>
        <taxon>metagenomes</taxon>
        <taxon>ecological metagenomes</taxon>
    </lineage>
</organism>
<proteinExistence type="predicted"/>
<reference evidence="1" key="1">
    <citation type="journal article" date="2014" name="Front. Microbiol.">
        <title>High frequency of phylogenetically diverse reductive dehalogenase-homologous genes in deep subseafloor sedimentary metagenomes.</title>
        <authorList>
            <person name="Kawai M."/>
            <person name="Futagami T."/>
            <person name="Toyoda A."/>
            <person name="Takaki Y."/>
            <person name="Nishi S."/>
            <person name="Hori S."/>
            <person name="Arai W."/>
            <person name="Tsubouchi T."/>
            <person name="Morono Y."/>
            <person name="Uchiyama I."/>
            <person name="Ito T."/>
            <person name="Fujiyama A."/>
            <person name="Inagaki F."/>
            <person name="Takami H."/>
        </authorList>
    </citation>
    <scope>NUCLEOTIDE SEQUENCE</scope>
    <source>
        <strain evidence="1">Expedition CK06-06</strain>
    </source>
</reference>
<comment type="caution">
    <text evidence="1">The sequence shown here is derived from an EMBL/GenBank/DDBJ whole genome shotgun (WGS) entry which is preliminary data.</text>
</comment>